<feature type="domain" description="Lipoyl-binding" evidence="1">
    <location>
        <begin position="1"/>
        <end position="77"/>
    </location>
</feature>
<dbReference type="AlphaFoldDB" id="A0A5B8L1C0"/>
<dbReference type="GO" id="GO:1905202">
    <property type="term" value="C:methylcrotonoyl-CoA carboxylase complex"/>
    <property type="evidence" value="ECO:0007669"/>
    <property type="project" value="TreeGrafter"/>
</dbReference>
<dbReference type="Gene3D" id="2.40.50.100">
    <property type="match status" value="1"/>
</dbReference>
<dbReference type="KEGG" id="niy:FQ775_16325"/>
<sequence>MTGDRQDMIDIKSETSAVVTSILVAAGDRVGNGQLLATTELMKMRQEFHAPAGGLIDAVNAREGDILEPGTILVRLRRTEENTDSQGGTASAEISTPRLLEDIVDKHAALEDSARSEAVARRQAKGMRTARANLADLVDPGSFVEYGALAVAAQRRKFAIETLREKSPADGIITGIGTVNAGLFGEVASACAVMAVDYTVMAGTQGYFHHKKIDRLLGVLRDDPIPLVVFAEGGGGRPNDVDLSDISFSGLDVPSFYRFAQLSGRAPRVAIVAGRCFAGNAAFAGCADLVIMTRDANLGMGGPAMIEGGGLGRFEPESIGAAEAQWKNGVADLLVEDEAAAVAVAKKYLGYFQGQLAEWTTSDQDHLRVAVPEDRQLAYDIRKVIETLADSGSVLEMRAGFGPGMVTALIRIAGKPLGLIANNPLHLGGAIDPEACDKAARFLQLCDAFGLPMLSLCDTPGFMVGPEIEAQAQVRHTGRLFLAGANFRGAFCTVILRKGYGLGAQAMAGGSFHRSRFTVSWPTGEVGAMGLEGAVRLGARTELAAIEDEDKRKALFDKLVARAYERGKAANAASLVEFDAVIDPAETRRWVLRALSSPGRAGSGPAPRFIDAW</sequence>
<dbReference type="PROSITE" id="PS50968">
    <property type="entry name" value="BIOTINYL_LIPOYL"/>
    <property type="match status" value="1"/>
</dbReference>
<dbReference type="GO" id="GO:0004485">
    <property type="term" value="F:methylcrotonoyl-CoA carboxylase activity"/>
    <property type="evidence" value="ECO:0007669"/>
    <property type="project" value="TreeGrafter"/>
</dbReference>
<name>A0A5B8L1C0_9HYPH</name>
<organism evidence="3 4">
    <name type="scientific">Nitratireductor mangrovi</name>
    <dbReference type="NCBI Taxonomy" id="2599600"/>
    <lineage>
        <taxon>Bacteria</taxon>
        <taxon>Pseudomonadati</taxon>
        <taxon>Pseudomonadota</taxon>
        <taxon>Alphaproteobacteria</taxon>
        <taxon>Hyphomicrobiales</taxon>
        <taxon>Phyllobacteriaceae</taxon>
        <taxon>Nitratireductor</taxon>
    </lineage>
</organism>
<evidence type="ECO:0000313" key="4">
    <source>
        <dbReference type="Proteomes" id="UP000321389"/>
    </source>
</evidence>
<dbReference type="OrthoDB" id="9803706at2"/>
<reference evidence="3" key="1">
    <citation type="submission" date="2020-04" db="EMBL/GenBank/DDBJ databases">
        <title>Nitratireductor sp. nov. isolated from mangrove soil.</title>
        <authorList>
            <person name="Ye Y."/>
        </authorList>
    </citation>
    <scope>NUCLEOTIDE SEQUENCE</scope>
    <source>
        <strain evidence="3">SY7</strain>
    </source>
</reference>
<dbReference type="Proteomes" id="UP000321389">
    <property type="component" value="Chromosome"/>
</dbReference>
<dbReference type="PROSITE" id="PS50989">
    <property type="entry name" value="COA_CT_CTER"/>
    <property type="match status" value="1"/>
</dbReference>
<dbReference type="InterPro" id="IPR034733">
    <property type="entry name" value="AcCoA_carboxyl_beta"/>
</dbReference>
<dbReference type="SUPFAM" id="SSF52096">
    <property type="entry name" value="ClpP/crotonase"/>
    <property type="match status" value="2"/>
</dbReference>
<dbReference type="Pfam" id="PF00364">
    <property type="entry name" value="Biotin_lipoyl"/>
    <property type="match status" value="1"/>
</dbReference>
<evidence type="ECO:0008006" key="5">
    <source>
        <dbReference type="Google" id="ProtNLM"/>
    </source>
</evidence>
<dbReference type="InterPro" id="IPR000089">
    <property type="entry name" value="Biotin_lipoyl"/>
</dbReference>
<keyword evidence="4" id="KW-1185">Reference proteome</keyword>
<dbReference type="RefSeq" id="WP_146300455.1">
    <property type="nucleotide sequence ID" value="NZ_CP042301.2"/>
</dbReference>
<gene>
    <name evidence="3" type="ORF">FQ775_16325</name>
</gene>
<dbReference type="InterPro" id="IPR045190">
    <property type="entry name" value="MCCB/AccD1-like"/>
</dbReference>
<dbReference type="Pfam" id="PF01039">
    <property type="entry name" value="Carboxyl_trans"/>
    <property type="match status" value="1"/>
</dbReference>
<evidence type="ECO:0000259" key="2">
    <source>
        <dbReference type="PROSITE" id="PS50989"/>
    </source>
</evidence>
<dbReference type="Gene3D" id="3.90.226.10">
    <property type="entry name" value="2-enoyl-CoA Hydratase, Chain A, domain 1"/>
    <property type="match status" value="2"/>
</dbReference>
<dbReference type="EMBL" id="CP042301">
    <property type="protein sequence ID" value="QDZ01814.1"/>
    <property type="molecule type" value="Genomic_DNA"/>
</dbReference>
<dbReference type="InterPro" id="IPR011053">
    <property type="entry name" value="Single_hybrid_motif"/>
</dbReference>
<evidence type="ECO:0000313" key="3">
    <source>
        <dbReference type="EMBL" id="QDZ01814.1"/>
    </source>
</evidence>
<accession>A0A5B8L1C0</accession>
<dbReference type="InterPro" id="IPR011763">
    <property type="entry name" value="COA_CT_C"/>
</dbReference>
<dbReference type="PANTHER" id="PTHR22855">
    <property type="entry name" value="ACETYL, PROPIONYL, PYRUVATE, AND GLUTACONYL CARBOXYLASE-RELATED"/>
    <property type="match status" value="1"/>
</dbReference>
<dbReference type="InterPro" id="IPR029045">
    <property type="entry name" value="ClpP/crotonase-like_dom_sf"/>
</dbReference>
<evidence type="ECO:0000259" key="1">
    <source>
        <dbReference type="PROSITE" id="PS50968"/>
    </source>
</evidence>
<dbReference type="SUPFAM" id="SSF51230">
    <property type="entry name" value="Single hybrid motif"/>
    <property type="match status" value="1"/>
</dbReference>
<feature type="domain" description="CoA carboxyltransferase C-terminal" evidence="2">
    <location>
        <begin position="358"/>
        <end position="597"/>
    </location>
</feature>
<protein>
    <recommendedName>
        <fullName evidence="5">Biotin carboxylase</fullName>
    </recommendedName>
</protein>
<proteinExistence type="predicted"/>
<dbReference type="PANTHER" id="PTHR22855:SF13">
    <property type="entry name" value="METHYLCROTONOYL-COA CARBOXYLASE BETA CHAIN, MITOCHONDRIAL"/>
    <property type="match status" value="1"/>
</dbReference>
<dbReference type="CDD" id="cd06850">
    <property type="entry name" value="biotinyl_domain"/>
    <property type="match status" value="1"/>
</dbReference>
<dbReference type="GO" id="GO:0006552">
    <property type="term" value="P:L-leucine catabolic process"/>
    <property type="evidence" value="ECO:0007669"/>
    <property type="project" value="TreeGrafter"/>
</dbReference>